<feature type="signal peptide" evidence="2">
    <location>
        <begin position="1"/>
        <end position="18"/>
    </location>
</feature>
<feature type="region of interest" description="Disordered" evidence="1">
    <location>
        <begin position="288"/>
        <end position="436"/>
    </location>
</feature>
<feature type="chain" id="PRO_5034323732" evidence="2">
    <location>
        <begin position="19"/>
        <end position="491"/>
    </location>
</feature>
<comment type="caution">
    <text evidence="3">The sequence shown here is derived from an EMBL/GenBank/DDBJ whole genome shotgun (WGS) entry which is preliminary data.</text>
</comment>
<evidence type="ECO:0000256" key="1">
    <source>
        <dbReference type="SAM" id="MobiDB-lite"/>
    </source>
</evidence>
<feature type="compositionally biased region" description="Basic and acidic residues" evidence="1">
    <location>
        <begin position="333"/>
        <end position="343"/>
    </location>
</feature>
<reference evidence="3" key="1">
    <citation type="submission" date="2020-01" db="EMBL/GenBank/DDBJ databases">
        <title>Genome Sequencing of Three Apophysomyces-Like Fungal Strains Confirms a Novel Fungal Genus in the Mucoromycota with divergent Burkholderia-like Endosymbiotic Bacteria.</title>
        <authorList>
            <person name="Stajich J.E."/>
            <person name="Macias A.M."/>
            <person name="Carter-House D."/>
            <person name="Lovett B."/>
            <person name="Kasson L.R."/>
            <person name="Berry K."/>
            <person name="Grigoriev I."/>
            <person name="Chang Y."/>
            <person name="Spatafora J."/>
            <person name="Kasson M.T."/>
        </authorList>
    </citation>
    <scope>NUCLEOTIDE SEQUENCE</scope>
    <source>
        <strain evidence="3">NRRL A-21654</strain>
    </source>
</reference>
<dbReference type="OrthoDB" id="2289276at2759"/>
<evidence type="ECO:0000256" key="2">
    <source>
        <dbReference type="SAM" id="SignalP"/>
    </source>
</evidence>
<sequence length="491" mass="56641">MRISASIALAILAPSALAAQLTENFSTFRWNGQEATVKETFDITLDAPASVQITDFKNRGDVFEVYDNGKLLGQTSAVERIQDGEVYAATPEEALKDSRFSNGIFPLSQGQHKLSIKAMSPYDAGTAAIRLVRENSQQQRLYTDKKNKKKYRKGKKGKKGHKWHGDDDDDDDDDYWKKRKGKGRWYHHKDYDEDDEKDWDGGDDKLPWGQQQDGFVVGWGHPVDLSHTITYTKTQWVKATETPSLPSTEPESPSPPEEYPEKHYPERYEPDYPRHFPYDPEYYPPYYPKPEQGWDPQPSWEKPTETWPTETSTTTVWEKWDVPSPTFPPFPDPEPRYPKHEDDVTAVFPPYPEPEYPKRPSHHPPYAPYEEYPREEEPYPPRPEIPREPPVNATEYPETPKSEPYQPVQDASDPEALARDYFPPYPEPPRAGSHQRPYYFDNIEEAEIFPPLHLDPKDPEPAMNAPAEEVMDDPDLLSDEMIEGMPAQAPY</sequence>
<gene>
    <name evidence="3" type="ORF">EC973_006496</name>
</gene>
<feature type="compositionally biased region" description="Low complexity" evidence="1">
    <location>
        <begin position="299"/>
        <end position="317"/>
    </location>
</feature>
<dbReference type="Proteomes" id="UP000605846">
    <property type="component" value="Unassembled WGS sequence"/>
</dbReference>
<evidence type="ECO:0000313" key="4">
    <source>
        <dbReference type="Proteomes" id="UP000605846"/>
    </source>
</evidence>
<dbReference type="AlphaFoldDB" id="A0A8H7BNF0"/>
<feature type="compositionally biased region" description="Basic residues" evidence="1">
    <location>
        <begin position="146"/>
        <end position="162"/>
    </location>
</feature>
<feature type="region of interest" description="Disordered" evidence="1">
    <location>
        <begin position="188"/>
        <end position="211"/>
    </location>
</feature>
<organism evidence="3 4">
    <name type="scientific">Apophysomyces ossiformis</name>
    <dbReference type="NCBI Taxonomy" id="679940"/>
    <lineage>
        <taxon>Eukaryota</taxon>
        <taxon>Fungi</taxon>
        <taxon>Fungi incertae sedis</taxon>
        <taxon>Mucoromycota</taxon>
        <taxon>Mucoromycotina</taxon>
        <taxon>Mucoromycetes</taxon>
        <taxon>Mucorales</taxon>
        <taxon>Mucorineae</taxon>
        <taxon>Mucoraceae</taxon>
        <taxon>Apophysomyces</taxon>
    </lineage>
</organism>
<dbReference type="EMBL" id="JABAYA010000041">
    <property type="protein sequence ID" value="KAF7728215.1"/>
    <property type="molecule type" value="Genomic_DNA"/>
</dbReference>
<name>A0A8H7BNF0_9FUNG</name>
<accession>A0A8H7BNF0</accession>
<feature type="compositionally biased region" description="Basic and acidic residues" evidence="1">
    <location>
        <begin position="259"/>
        <end position="270"/>
    </location>
</feature>
<proteinExistence type="predicted"/>
<protein>
    <submittedName>
        <fullName evidence="3">Uncharacterized protein</fullName>
    </submittedName>
</protein>
<keyword evidence="4" id="KW-1185">Reference proteome</keyword>
<keyword evidence="2" id="KW-0732">Signal</keyword>
<feature type="region of interest" description="Disordered" evidence="1">
    <location>
        <begin position="138"/>
        <end position="175"/>
    </location>
</feature>
<feature type="compositionally biased region" description="Low complexity" evidence="1">
    <location>
        <begin position="240"/>
        <end position="251"/>
    </location>
</feature>
<evidence type="ECO:0000313" key="3">
    <source>
        <dbReference type="EMBL" id="KAF7728215.1"/>
    </source>
</evidence>
<feature type="compositionally biased region" description="Basic and acidic residues" evidence="1">
    <location>
        <begin position="371"/>
        <end position="387"/>
    </location>
</feature>
<feature type="region of interest" description="Disordered" evidence="1">
    <location>
        <begin position="240"/>
        <end position="270"/>
    </location>
</feature>